<evidence type="ECO:0000256" key="1">
    <source>
        <dbReference type="SAM" id="MobiDB-lite"/>
    </source>
</evidence>
<gene>
    <name evidence="2" type="ORF">BYL167_LOCUS74958</name>
</gene>
<feature type="non-terminal residue" evidence="2">
    <location>
        <position position="1"/>
    </location>
</feature>
<comment type="caution">
    <text evidence="2">The sequence shown here is derived from an EMBL/GenBank/DDBJ whole genome shotgun (WGS) entry which is preliminary data.</text>
</comment>
<dbReference type="Proteomes" id="UP000681967">
    <property type="component" value="Unassembled WGS sequence"/>
</dbReference>
<dbReference type="EMBL" id="CAJOBH010267743">
    <property type="protein sequence ID" value="CAF5162314.1"/>
    <property type="molecule type" value="Genomic_DNA"/>
</dbReference>
<accession>A0A8S3GGX1</accession>
<protein>
    <submittedName>
        <fullName evidence="2">Uncharacterized protein</fullName>
    </submittedName>
</protein>
<organism evidence="2 3">
    <name type="scientific">Rotaria magnacalcarata</name>
    <dbReference type="NCBI Taxonomy" id="392030"/>
    <lineage>
        <taxon>Eukaryota</taxon>
        <taxon>Metazoa</taxon>
        <taxon>Spiralia</taxon>
        <taxon>Gnathifera</taxon>
        <taxon>Rotifera</taxon>
        <taxon>Eurotatoria</taxon>
        <taxon>Bdelloidea</taxon>
        <taxon>Philodinida</taxon>
        <taxon>Philodinidae</taxon>
        <taxon>Rotaria</taxon>
    </lineage>
</organism>
<reference evidence="2" key="1">
    <citation type="submission" date="2021-02" db="EMBL/GenBank/DDBJ databases">
        <authorList>
            <person name="Nowell W R."/>
        </authorList>
    </citation>
    <scope>NUCLEOTIDE SEQUENCE</scope>
</reference>
<dbReference type="AlphaFoldDB" id="A0A8S3GGX1"/>
<proteinExistence type="predicted"/>
<sequence length="48" mass="5412">VPPELVTDPDDRRLTVGPDDGKCDDDDARLDGRRVDCVFEFLSVKSYN</sequence>
<evidence type="ECO:0000313" key="2">
    <source>
        <dbReference type="EMBL" id="CAF5162314.1"/>
    </source>
</evidence>
<feature type="region of interest" description="Disordered" evidence="1">
    <location>
        <begin position="1"/>
        <end position="27"/>
    </location>
</feature>
<name>A0A8S3GGX1_9BILA</name>
<evidence type="ECO:0000313" key="3">
    <source>
        <dbReference type="Proteomes" id="UP000681967"/>
    </source>
</evidence>